<comment type="caution">
    <text evidence="2">The sequence shown here is derived from an EMBL/GenBank/DDBJ whole genome shotgun (WGS) entry which is preliminary data.</text>
</comment>
<dbReference type="Pfam" id="PF13450">
    <property type="entry name" value="NAD_binding_8"/>
    <property type="match status" value="1"/>
</dbReference>
<evidence type="ECO:0000313" key="3">
    <source>
        <dbReference type="Proteomes" id="UP001401887"/>
    </source>
</evidence>
<keyword evidence="3" id="KW-1185">Reference proteome</keyword>
<protein>
    <submittedName>
        <fullName evidence="2">Uncharacterized protein</fullName>
    </submittedName>
</protein>
<proteinExistence type="predicted"/>
<dbReference type="SUPFAM" id="SSF51905">
    <property type="entry name" value="FAD/NAD(P)-binding domain"/>
    <property type="match status" value="1"/>
</dbReference>
<dbReference type="Gene3D" id="3.50.50.60">
    <property type="entry name" value="FAD/NAD(P)-binding domain"/>
    <property type="match status" value="1"/>
</dbReference>
<evidence type="ECO:0000256" key="1">
    <source>
        <dbReference type="SAM" id="MobiDB-lite"/>
    </source>
</evidence>
<gene>
    <name evidence="2" type="ORF">Dcar01_01010</name>
</gene>
<dbReference type="Proteomes" id="UP001401887">
    <property type="component" value="Unassembled WGS sequence"/>
</dbReference>
<name>A0ABP9W4K5_9DEIO</name>
<evidence type="ECO:0000313" key="2">
    <source>
        <dbReference type="EMBL" id="GAA5512296.1"/>
    </source>
</evidence>
<reference evidence="2 3" key="1">
    <citation type="submission" date="2024-02" db="EMBL/GenBank/DDBJ databases">
        <title>Deinococcus carri NBRC 110142.</title>
        <authorList>
            <person name="Ichikawa N."/>
            <person name="Katano-Makiyama Y."/>
            <person name="Hidaka K."/>
        </authorList>
    </citation>
    <scope>NUCLEOTIDE SEQUENCE [LARGE SCALE GENOMIC DNA]</scope>
    <source>
        <strain evidence="2 3">NBRC 110142</strain>
    </source>
</reference>
<dbReference type="EMBL" id="BAABRP010000002">
    <property type="protein sequence ID" value="GAA5512296.1"/>
    <property type="molecule type" value="Genomic_DNA"/>
</dbReference>
<dbReference type="InterPro" id="IPR036188">
    <property type="entry name" value="FAD/NAD-bd_sf"/>
</dbReference>
<feature type="region of interest" description="Disordered" evidence="1">
    <location>
        <begin position="153"/>
        <end position="198"/>
    </location>
</feature>
<sequence>MPGGSTDVRNGASNLADGWGPCNTFAPGLPRPAGAPASGVAVKSDIVVIGAGQAGLSSAYHLKKRGIAPGRGFVMLDQSPEPGGAWQFRWPTLTLSTVNCGHDLSGMRFSEAVDMGAAQVQARVAVPQYFAAYEKAFGLPVYRPVRMTVVSGRGEHLRSKRTGATCRPAEASTPQEHGKARGRSRRGPISGQATAHQG</sequence>
<organism evidence="2 3">
    <name type="scientific">Deinococcus carri</name>
    <dbReference type="NCBI Taxonomy" id="1211323"/>
    <lineage>
        <taxon>Bacteria</taxon>
        <taxon>Thermotogati</taxon>
        <taxon>Deinococcota</taxon>
        <taxon>Deinococci</taxon>
        <taxon>Deinococcales</taxon>
        <taxon>Deinococcaceae</taxon>
        <taxon>Deinococcus</taxon>
    </lineage>
</organism>
<accession>A0ABP9W4K5</accession>